<reference evidence="2 3" key="1">
    <citation type="submission" date="2019-04" db="EMBL/GenBank/DDBJ databases">
        <title>Draft genome of the big-headed turtle Platysternon megacephalum.</title>
        <authorList>
            <person name="Gong S."/>
        </authorList>
    </citation>
    <scope>NUCLEOTIDE SEQUENCE [LARGE SCALE GENOMIC DNA]</scope>
    <source>
        <strain evidence="2">DO16091913</strain>
        <tissue evidence="2">Muscle</tissue>
    </source>
</reference>
<accession>A0A4D9EE35</accession>
<evidence type="ECO:0000256" key="1">
    <source>
        <dbReference type="SAM" id="MobiDB-lite"/>
    </source>
</evidence>
<keyword evidence="3" id="KW-1185">Reference proteome</keyword>
<evidence type="ECO:0000313" key="3">
    <source>
        <dbReference type="Proteomes" id="UP000297703"/>
    </source>
</evidence>
<organism evidence="2 3">
    <name type="scientific">Platysternon megacephalum</name>
    <name type="common">big-headed turtle</name>
    <dbReference type="NCBI Taxonomy" id="55544"/>
    <lineage>
        <taxon>Eukaryota</taxon>
        <taxon>Metazoa</taxon>
        <taxon>Chordata</taxon>
        <taxon>Craniata</taxon>
        <taxon>Vertebrata</taxon>
        <taxon>Euteleostomi</taxon>
        <taxon>Archelosauria</taxon>
        <taxon>Testudinata</taxon>
        <taxon>Testudines</taxon>
        <taxon>Cryptodira</taxon>
        <taxon>Durocryptodira</taxon>
        <taxon>Testudinoidea</taxon>
        <taxon>Platysternidae</taxon>
        <taxon>Platysternon</taxon>
    </lineage>
</organism>
<reference evidence="2 3" key="2">
    <citation type="submission" date="2019-04" db="EMBL/GenBank/DDBJ databases">
        <title>The genome sequence of big-headed turtle.</title>
        <authorList>
            <person name="Gong S."/>
        </authorList>
    </citation>
    <scope>NUCLEOTIDE SEQUENCE [LARGE SCALE GENOMIC DNA]</scope>
    <source>
        <strain evidence="2">DO16091913</strain>
        <tissue evidence="2">Muscle</tissue>
    </source>
</reference>
<dbReference type="AlphaFoldDB" id="A0A4D9EE35"/>
<protein>
    <submittedName>
        <fullName evidence="2">Retinal rod rhodopsin-sensitive cGMP 3',5'-cyclic phosphodiesterase subunit delta</fullName>
    </submittedName>
</protein>
<name>A0A4D9EE35_9SAUR</name>
<dbReference type="EMBL" id="QXTE01000107">
    <property type="protein sequence ID" value="TFK05802.1"/>
    <property type="molecule type" value="Genomic_DNA"/>
</dbReference>
<gene>
    <name evidence="2" type="ORF">DR999_PMT11428</name>
</gene>
<evidence type="ECO:0000313" key="2">
    <source>
        <dbReference type="EMBL" id="TFK05802.1"/>
    </source>
</evidence>
<sequence length="114" mass="11903">MASAPHKGSRRKTRAPGPTPLAASAAHHMAEPKHQPLAPSPILHEPHSSVAKPSRAVVGAGPSPLALPRVPKWPLYRLPEREGPHSCRLSSDSRAGSGAGSCVLAPEPALDERV</sequence>
<dbReference type="Proteomes" id="UP000297703">
    <property type="component" value="Unassembled WGS sequence"/>
</dbReference>
<comment type="caution">
    <text evidence="2">The sequence shown here is derived from an EMBL/GenBank/DDBJ whole genome shotgun (WGS) entry which is preliminary data.</text>
</comment>
<proteinExistence type="predicted"/>
<feature type="region of interest" description="Disordered" evidence="1">
    <location>
        <begin position="1"/>
        <end position="114"/>
    </location>
</feature>